<feature type="coiled-coil region" evidence="6">
    <location>
        <begin position="102"/>
        <end position="143"/>
    </location>
</feature>
<dbReference type="InterPro" id="IPR013757">
    <property type="entry name" value="Topo_IIA_A_a_sf"/>
</dbReference>
<feature type="domain" description="Topo IIA-type catalytic" evidence="7">
    <location>
        <begin position="1"/>
        <end position="165"/>
    </location>
</feature>
<dbReference type="GO" id="GO:0003918">
    <property type="term" value="F:DNA topoisomerase type II (double strand cut, ATP-hydrolyzing) activity"/>
    <property type="evidence" value="ECO:0007669"/>
    <property type="project" value="UniProtKB-EC"/>
</dbReference>
<keyword evidence="6" id="KW-0175">Coiled coil</keyword>
<evidence type="ECO:0000259" key="7">
    <source>
        <dbReference type="PROSITE" id="PS52040"/>
    </source>
</evidence>
<evidence type="ECO:0000313" key="8">
    <source>
        <dbReference type="EMBL" id="EQD38561.1"/>
    </source>
</evidence>
<keyword evidence="3" id="KW-0799">Topoisomerase</keyword>
<dbReference type="PROSITE" id="PS52040">
    <property type="entry name" value="TOPO_IIA"/>
    <property type="match status" value="1"/>
</dbReference>
<sequence>MIDGIQPRVLGLQDILVEHIKHRQSVVRRRAEYELRKAKERAHILEGLKIALDHIDEVIAVIRSSQTTEEAQANLILKFKLSEIQTKAILEMQLRRLAGLERQKIEDELAELLRIITNLESILADEKKILAIIREEMLELKEKYGDERRTLIIPNELGKMSDEDLVPDEQVV</sequence>
<protein>
    <recommendedName>
        <fullName evidence="2">DNA topoisomerase (ATP-hydrolyzing)</fullName>
        <ecNumber evidence="2">5.6.2.2</ecNumber>
    </recommendedName>
</protein>
<dbReference type="GO" id="GO:0005737">
    <property type="term" value="C:cytoplasm"/>
    <property type="evidence" value="ECO:0007669"/>
    <property type="project" value="TreeGrafter"/>
</dbReference>
<dbReference type="EMBL" id="AUZX01012640">
    <property type="protein sequence ID" value="EQD38561.1"/>
    <property type="molecule type" value="Genomic_DNA"/>
</dbReference>
<dbReference type="Gene3D" id="1.10.268.10">
    <property type="entry name" value="Topoisomerase, domain 3"/>
    <property type="match status" value="1"/>
</dbReference>
<organism evidence="8">
    <name type="scientific">mine drainage metagenome</name>
    <dbReference type="NCBI Taxonomy" id="410659"/>
    <lineage>
        <taxon>unclassified sequences</taxon>
        <taxon>metagenomes</taxon>
        <taxon>ecological metagenomes</taxon>
    </lineage>
</organism>
<evidence type="ECO:0000256" key="2">
    <source>
        <dbReference type="ARBA" id="ARBA00012895"/>
    </source>
</evidence>
<evidence type="ECO:0000256" key="4">
    <source>
        <dbReference type="ARBA" id="ARBA00023125"/>
    </source>
</evidence>
<dbReference type="InterPro" id="IPR002205">
    <property type="entry name" value="Topo_IIA_dom_A"/>
</dbReference>
<evidence type="ECO:0000256" key="6">
    <source>
        <dbReference type="SAM" id="Coils"/>
    </source>
</evidence>
<evidence type="ECO:0000256" key="3">
    <source>
        <dbReference type="ARBA" id="ARBA00023029"/>
    </source>
</evidence>
<reference evidence="8" key="1">
    <citation type="submission" date="2013-08" db="EMBL/GenBank/DDBJ databases">
        <authorList>
            <person name="Mendez C."/>
            <person name="Richter M."/>
            <person name="Ferrer M."/>
            <person name="Sanchez J."/>
        </authorList>
    </citation>
    <scope>NUCLEOTIDE SEQUENCE</scope>
</reference>
<dbReference type="AlphaFoldDB" id="T0YSM5"/>
<evidence type="ECO:0000256" key="5">
    <source>
        <dbReference type="ARBA" id="ARBA00023235"/>
    </source>
</evidence>
<comment type="catalytic activity">
    <reaction evidence="1">
        <text>ATP-dependent breakage, passage and rejoining of double-stranded DNA.</text>
        <dbReference type="EC" id="5.6.2.2"/>
    </reaction>
</comment>
<gene>
    <name evidence="8" type="ORF">B1A_17197</name>
</gene>
<dbReference type="GO" id="GO:0003677">
    <property type="term" value="F:DNA binding"/>
    <property type="evidence" value="ECO:0007669"/>
    <property type="project" value="UniProtKB-KW"/>
</dbReference>
<proteinExistence type="predicted"/>
<dbReference type="PANTHER" id="PTHR43493">
    <property type="entry name" value="DNA GYRASE/TOPOISOMERASE SUBUNIT A"/>
    <property type="match status" value="1"/>
</dbReference>
<dbReference type="InterPro" id="IPR013760">
    <property type="entry name" value="Topo_IIA-like_dom_sf"/>
</dbReference>
<dbReference type="GO" id="GO:0009330">
    <property type="term" value="C:DNA topoisomerase type II (double strand cut, ATP-hydrolyzing) complex"/>
    <property type="evidence" value="ECO:0007669"/>
    <property type="project" value="TreeGrafter"/>
</dbReference>
<feature type="non-terminal residue" evidence="8">
    <location>
        <position position="172"/>
    </location>
</feature>
<reference evidence="8" key="2">
    <citation type="journal article" date="2014" name="ISME J.">
        <title>Microbial stratification in low pH oxic and suboxic macroscopic growths along an acid mine drainage.</title>
        <authorList>
            <person name="Mendez-Garcia C."/>
            <person name="Mesa V."/>
            <person name="Sprenger R.R."/>
            <person name="Richter M."/>
            <person name="Diez M.S."/>
            <person name="Solano J."/>
            <person name="Bargiela R."/>
            <person name="Golyshina O.V."/>
            <person name="Manteca A."/>
            <person name="Ramos J.L."/>
            <person name="Gallego J.R."/>
            <person name="Llorente I."/>
            <person name="Martins Dos Santos V.A."/>
            <person name="Jensen O.N."/>
            <person name="Pelaez A.I."/>
            <person name="Sanchez J."/>
            <person name="Ferrer M."/>
        </authorList>
    </citation>
    <scope>NUCLEOTIDE SEQUENCE</scope>
</reference>
<keyword evidence="4" id="KW-0238">DNA-binding</keyword>
<dbReference type="EC" id="5.6.2.2" evidence="2"/>
<dbReference type="Pfam" id="PF00521">
    <property type="entry name" value="DNA_topoisoIV"/>
    <property type="match status" value="1"/>
</dbReference>
<dbReference type="PANTHER" id="PTHR43493:SF5">
    <property type="entry name" value="DNA GYRASE SUBUNIT A, CHLOROPLASTIC_MITOCHONDRIAL"/>
    <property type="match status" value="1"/>
</dbReference>
<name>T0YSM5_9ZZZZ</name>
<comment type="caution">
    <text evidence="8">The sequence shown here is derived from an EMBL/GenBank/DDBJ whole genome shotgun (WGS) entry which is preliminary data.</text>
</comment>
<accession>T0YSM5</accession>
<dbReference type="FunFam" id="1.10.268.10:FF:000001">
    <property type="entry name" value="DNA gyrase subunit A"/>
    <property type="match status" value="1"/>
</dbReference>
<dbReference type="GO" id="GO:0005524">
    <property type="term" value="F:ATP binding"/>
    <property type="evidence" value="ECO:0007669"/>
    <property type="project" value="InterPro"/>
</dbReference>
<dbReference type="GO" id="GO:0006265">
    <property type="term" value="P:DNA topological change"/>
    <property type="evidence" value="ECO:0007669"/>
    <property type="project" value="InterPro"/>
</dbReference>
<evidence type="ECO:0000256" key="1">
    <source>
        <dbReference type="ARBA" id="ARBA00000185"/>
    </source>
</evidence>
<keyword evidence="5" id="KW-0413">Isomerase</keyword>
<dbReference type="InterPro" id="IPR050220">
    <property type="entry name" value="Type_II_DNA_Topoisomerases"/>
</dbReference>
<dbReference type="SUPFAM" id="SSF56719">
    <property type="entry name" value="Type II DNA topoisomerase"/>
    <property type="match status" value="1"/>
</dbReference>